<evidence type="ECO:0000256" key="3">
    <source>
        <dbReference type="SAM" id="SignalP"/>
    </source>
</evidence>
<keyword evidence="2" id="KW-1133">Transmembrane helix</keyword>
<dbReference type="GO" id="GO:0004896">
    <property type="term" value="F:cytokine receptor activity"/>
    <property type="evidence" value="ECO:0007669"/>
    <property type="project" value="TreeGrafter"/>
</dbReference>
<dbReference type="PANTHER" id="PTHR20859">
    <property type="entry name" value="INTERFERON/INTERLEUKIN RECEPTOR"/>
    <property type="match status" value="1"/>
</dbReference>
<dbReference type="PANTHER" id="PTHR20859:SF53">
    <property type="entry name" value="INTERLEUKIN-22 RECEPTOR SUBUNIT ALPHA-1"/>
    <property type="match status" value="1"/>
</dbReference>
<dbReference type="InterPro" id="IPR036116">
    <property type="entry name" value="FN3_sf"/>
</dbReference>
<evidence type="ECO:0000256" key="1">
    <source>
        <dbReference type="SAM" id="MobiDB-lite"/>
    </source>
</evidence>
<keyword evidence="2" id="KW-0472">Membrane</keyword>
<organism evidence="5 6">
    <name type="scientific">Scomber scombrus</name>
    <name type="common">Atlantic mackerel</name>
    <name type="synonym">Scomber vernalis</name>
    <dbReference type="NCBI Taxonomy" id="13677"/>
    <lineage>
        <taxon>Eukaryota</taxon>
        <taxon>Metazoa</taxon>
        <taxon>Chordata</taxon>
        <taxon>Craniata</taxon>
        <taxon>Vertebrata</taxon>
        <taxon>Euteleostomi</taxon>
        <taxon>Actinopterygii</taxon>
        <taxon>Neopterygii</taxon>
        <taxon>Teleostei</taxon>
        <taxon>Neoteleostei</taxon>
        <taxon>Acanthomorphata</taxon>
        <taxon>Pelagiaria</taxon>
        <taxon>Scombriformes</taxon>
        <taxon>Scombridae</taxon>
        <taxon>Scomber</taxon>
    </lineage>
</organism>
<dbReference type="PROSITE" id="PS50853">
    <property type="entry name" value="FN3"/>
    <property type="match status" value="2"/>
</dbReference>
<proteinExistence type="predicted"/>
<dbReference type="InterPro" id="IPR015373">
    <property type="entry name" value="Interferon/interleukin_rcp_dom"/>
</dbReference>
<name>A0AAV1PAW2_SCOSC</name>
<comment type="caution">
    <text evidence="5">The sequence shown here is derived from an EMBL/GenBank/DDBJ whole genome shotgun (WGS) entry which is preliminary data.</text>
</comment>
<evidence type="ECO:0000259" key="4">
    <source>
        <dbReference type="PROSITE" id="PS50853"/>
    </source>
</evidence>
<dbReference type="Pfam" id="PF09294">
    <property type="entry name" value="Interfer-bind"/>
    <property type="match status" value="1"/>
</dbReference>
<feature type="chain" id="PRO_5043954049" evidence="3">
    <location>
        <begin position="20"/>
        <end position="505"/>
    </location>
</feature>
<dbReference type="InterPro" id="IPR013783">
    <property type="entry name" value="Ig-like_fold"/>
</dbReference>
<feature type="compositionally biased region" description="Basic and acidic residues" evidence="1">
    <location>
        <begin position="447"/>
        <end position="457"/>
    </location>
</feature>
<dbReference type="CDD" id="cd00063">
    <property type="entry name" value="FN3"/>
    <property type="match status" value="1"/>
</dbReference>
<feature type="compositionally biased region" description="Acidic residues" evidence="1">
    <location>
        <begin position="302"/>
        <end position="317"/>
    </location>
</feature>
<dbReference type="GO" id="GO:0005886">
    <property type="term" value="C:plasma membrane"/>
    <property type="evidence" value="ECO:0007669"/>
    <property type="project" value="TreeGrafter"/>
</dbReference>
<evidence type="ECO:0000313" key="5">
    <source>
        <dbReference type="EMBL" id="CAK6968410.1"/>
    </source>
</evidence>
<dbReference type="SUPFAM" id="SSF49265">
    <property type="entry name" value="Fibronectin type III"/>
    <property type="match status" value="2"/>
</dbReference>
<evidence type="ECO:0000256" key="2">
    <source>
        <dbReference type="SAM" id="Phobius"/>
    </source>
</evidence>
<reference evidence="5 6" key="1">
    <citation type="submission" date="2024-01" db="EMBL/GenBank/DDBJ databases">
        <authorList>
            <person name="Alioto T."/>
            <person name="Alioto T."/>
            <person name="Gomez Garrido J."/>
        </authorList>
    </citation>
    <scope>NUCLEOTIDE SEQUENCE [LARGE SCALE GENOMIC DNA]</scope>
</reference>
<keyword evidence="2" id="KW-0812">Transmembrane</keyword>
<dbReference type="InterPro" id="IPR003961">
    <property type="entry name" value="FN3_dom"/>
</dbReference>
<feature type="domain" description="Fibronectin type-III" evidence="4">
    <location>
        <begin position="21"/>
        <end position="111"/>
    </location>
</feature>
<dbReference type="EMBL" id="CAWUFR010000118">
    <property type="protein sequence ID" value="CAK6968410.1"/>
    <property type="molecule type" value="Genomic_DNA"/>
</dbReference>
<dbReference type="Gene3D" id="2.60.40.10">
    <property type="entry name" value="Immunoglobulins"/>
    <property type="match status" value="1"/>
</dbReference>
<keyword evidence="6" id="KW-1185">Reference proteome</keyword>
<dbReference type="InterPro" id="IPR050650">
    <property type="entry name" value="Type-II_Cytokine-TF_Rcpt"/>
</dbReference>
<sequence length="505" mass="55932">MNCFLLTLPLMFLIDSVFGSLPAPVNVSMSSTDFNHFLRWDPGPGTPPGTLYRIFQRVSSTTENISQTTDTSLRLQLDNYKSYKLTVQAYYNQTLHSPESSKVKFIPYKQTKISPPKLSLAGCGDCINVNISLNEMVQIIHRPQFKVQWWKRNEPKMPEQNQAPKSNPSFTLRNLEKGVEYCVQVEPQSMANTNYRKSAVSCTFTSIVEPQRVYVILGAVAGTVVFAIGALTSLILCLQYTGFLCKLKATLPRALTAVRNSTLLSGKILTLDQTIPDLISVSSESRNPTVPLPVPKSTSTGEEIEEEEDDEEEEDGDGEKNPYMDRDGGLSSGENSHQDSRDVSANSALASPLRLKEADVEFNPYEGKDRGEKVSVVSETRQTGVQGHGSGQKEEEEEEEEMKEEACHNSSNINLFSVTLAALAVGEEEEEDLLELSDLKPLLLTDSHTHDESRDRTTAAFKGVNESGYEGRAARSSFGCLKDSDGETQEEEEEEDECSGYMGRT</sequence>
<dbReference type="Proteomes" id="UP001314229">
    <property type="component" value="Unassembled WGS sequence"/>
</dbReference>
<evidence type="ECO:0000313" key="6">
    <source>
        <dbReference type="Proteomes" id="UP001314229"/>
    </source>
</evidence>
<keyword evidence="5" id="KW-0675">Receptor</keyword>
<feature type="compositionally biased region" description="Basic and acidic residues" evidence="1">
    <location>
        <begin position="318"/>
        <end position="328"/>
    </location>
</feature>
<feature type="region of interest" description="Disordered" evidence="1">
    <location>
        <begin position="447"/>
        <end position="505"/>
    </location>
</feature>
<protein>
    <submittedName>
        <fullName evidence="5">Interferon lambda receptor 1-like</fullName>
    </submittedName>
</protein>
<feature type="region of interest" description="Disordered" evidence="1">
    <location>
        <begin position="282"/>
        <end position="408"/>
    </location>
</feature>
<feature type="compositionally biased region" description="Acidic residues" evidence="1">
    <location>
        <begin position="394"/>
        <end position="403"/>
    </location>
</feature>
<gene>
    <name evidence="5" type="ORF">FSCOSCO3_A011455</name>
</gene>
<feature type="transmembrane region" description="Helical" evidence="2">
    <location>
        <begin position="213"/>
        <end position="238"/>
    </location>
</feature>
<accession>A0AAV1PAW2</accession>
<dbReference type="Pfam" id="PF01108">
    <property type="entry name" value="Tissue_fac"/>
    <property type="match status" value="1"/>
</dbReference>
<feature type="domain" description="Fibronectin type-III" evidence="4">
    <location>
        <begin position="112"/>
        <end position="210"/>
    </location>
</feature>
<keyword evidence="3" id="KW-0732">Signal</keyword>
<feature type="signal peptide" evidence="3">
    <location>
        <begin position="1"/>
        <end position="19"/>
    </location>
</feature>
<feature type="compositionally biased region" description="Acidic residues" evidence="1">
    <location>
        <begin position="486"/>
        <end position="498"/>
    </location>
</feature>
<dbReference type="AlphaFoldDB" id="A0AAV1PAW2"/>